<dbReference type="Proteomes" id="UP001632037">
    <property type="component" value="Unassembled WGS sequence"/>
</dbReference>
<sequence>MLIVMSEHLQLDHEGSRDRRRRGTSSSGCSGTRSRSDSTCPSASSEEYPSTPQLQHRGRNESVASSASTVSSRSFRECPVVPVSPMGMHARAHGHQLVYTVNDQQMELQQQRRANAVKTSTERANRIQQFSSSRRAQQQQLTLREHQLVALQLPDVKPNKEQALVSRSHRDYALRRAASTGTTFASSSSEAYTYATTASSQQNDLFARMVELNRVAESTYNTTQQNGVFISQQMRSRRRRGT</sequence>
<keyword evidence="3" id="KW-1185">Reference proteome</keyword>
<protein>
    <submittedName>
        <fullName evidence="2">Uncharacterized protein</fullName>
    </submittedName>
</protein>
<reference evidence="2 3" key="1">
    <citation type="submission" date="2024-09" db="EMBL/GenBank/DDBJ databases">
        <title>Genome sequencing and assembly of Phytophthora oleae, isolate VK10A, causative agent of rot of olive drupes.</title>
        <authorList>
            <person name="Conti Taguali S."/>
            <person name="Riolo M."/>
            <person name="La Spada F."/>
            <person name="Cacciola S.O."/>
            <person name="Dionisio G."/>
        </authorList>
    </citation>
    <scope>NUCLEOTIDE SEQUENCE [LARGE SCALE GENOMIC DNA]</scope>
    <source>
        <strain evidence="2 3">VK10A</strain>
    </source>
</reference>
<name>A0ABD3F9Z4_9STRA</name>
<feature type="region of interest" description="Disordered" evidence="1">
    <location>
        <begin position="1"/>
        <end position="75"/>
    </location>
</feature>
<proteinExistence type="predicted"/>
<dbReference type="EMBL" id="JBIMZQ010000026">
    <property type="protein sequence ID" value="KAL3663690.1"/>
    <property type="molecule type" value="Genomic_DNA"/>
</dbReference>
<evidence type="ECO:0000256" key="1">
    <source>
        <dbReference type="SAM" id="MobiDB-lite"/>
    </source>
</evidence>
<feature type="compositionally biased region" description="Low complexity" evidence="1">
    <location>
        <begin position="62"/>
        <end position="73"/>
    </location>
</feature>
<comment type="caution">
    <text evidence="2">The sequence shown here is derived from an EMBL/GenBank/DDBJ whole genome shotgun (WGS) entry which is preliminary data.</text>
</comment>
<accession>A0ABD3F9Z4</accession>
<feature type="compositionally biased region" description="Polar residues" evidence="1">
    <location>
        <begin position="41"/>
        <end position="54"/>
    </location>
</feature>
<evidence type="ECO:0000313" key="3">
    <source>
        <dbReference type="Proteomes" id="UP001632037"/>
    </source>
</evidence>
<feature type="compositionally biased region" description="Low complexity" evidence="1">
    <location>
        <begin position="24"/>
        <end position="40"/>
    </location>
</feature>
<evidence type="ECO:0000313" key="2">
    <source>
        <dbReference type="EMBL" id="KAL3663690.1"/>
    </source>
</evidence>
<gene>
    <name evidence="2" type="ORF">V7S43_011105</name>
</gene>
<organism evidence="2 3">
    <name type="scientific">Phytophthora oleae</name>
    <dbReference type="NCBI Taxonomy" id="2107226"/>
    <lineage>
        <taxon>Eukaryota</taxon>
        <taxon>Sar</taxon>
        <taxon>Stramenopiles</taxon>
        <taxon>Oomycota</taxon>
        <taxon>Peronosporomycetes</taxon>
        <taxon>Peronosporales</taxon>
        <taxon>Peronosporaceae</taxon>
        <taxon>Phytophthora</taxon>
    </lineage>
</organism>
<dbReference type="AlphaFoldDB" id="A0ABD3F9Z4"/>